<evidence type="ECO:0000313" key="2">
    <source>
        <dbReference type="Proteomes" id="UP000308092"/>
    </source>
</evidence>
<dbReference type="Proteomes" id="UP000308092">
    <property type="component" value="Unassembled WGS sequence"/>
</dbReference>
<dbReference type="EMBL" id="SOSA01001048">
    <property type="protein sequence ID" value="THC87773.1"/>
    <property type="molecule type" value="Genomic_DNA"/>
</dbReference>
<dbReference type="VEuPathDB" id="FungiDB:EYZ11_012780"/>
<reference evidence="1 2" key="1">
    <citation type="submission" date="2019-03" db="EMBL/GenBank/DDBJ databases">
        <title>The genome sequence of a newly discovered highly antifungal drug resistant Aspergillus species, Aspergillus tanneri NIH 1004.</title>
        <authorList>
            <person name="Mounaud S."/>
            <person name="Singh I."/>
            <person name="Joardar V."/>
            <person name="Pakala S."/>
            <person name="Pakala S."/>
            <person name="Venepally P."/>
            <person name="Hoover J."/>
            <person name="Nierman W."/>
            <person name="Chung J."/>
            <person name="Losada L."/>
        </authorList>
    </citation>
    <scope>NUCLEOTIDE SEQUENCE [LARGE SCALE GENOMIC DNA]</scope>
    <source>
        <strain evidence="1 2">NIH1004</strain>
    </source>
</reference>
<comment type="caution">
    <text evidence="1">The sequence shown here is derived from an EMBL/GenBank/DDBJ whole genome shotgun (WGS) entry which is preliminary data.</text>
</comment>
<protein>
    <submittedName>
        <fullName evidence="1">Uncharacterized protein</fullName>
    </submittedName>
</protein>
<evidence type="ECO:0000313" key="1">
    <source>
        <dbReference type="EMBL" id="THC87773.1"/>
    </source>
</evidence>
<gene>
    <name evidence="1" type="ORF">EYZ11_012780</name>
</gene>
<name>A0A4S3IZD2_9EURO</name>
<proteinExistence type="predicted"/>
<sequence>MNSPSLLRDLVLLLTSIKEYMYAKLPEPYSEHFHRLIVEIWPSTYGEDISTAV</sequence>
<organism evidence="1 2">
    <name type="scientific">Aspergillus tanneri</name>
    <dbReference type="NCBI Taxonomy" id="1220188"/>
    <lineage>
        <taxon>Eukaryota</taxon>
        <taxon>Fungi</taxon>
        <taxon>Dikarya</taxon>
        <taxon>Ascomycota</taxon>
        <taxon>Pezizomycotina</taxon>
        <taxon>Eurotiomycetes</taxon>
        <taxon>Eurotiomycetidae</taxon>
        <taxon>Eurotiales</taxon>
        <taxon>Aspergillaceae</taxon>
        <taxon>Aspergillus</taxon>
        <taxon>Aspergillus subgen. Circumdati</taxon>
    </lineage>
</organism>
<accession>A0A4S3IZD2</accession>
<dbReference type="AlphaFoldDB" id="A0A4S3IZD2"/>
<keyword evidence="2" id="KW-1185">Reference proteome</keyword>